<reference evidence="1" key="1">
    <citation type="journal article" date="2022" name="Front. Genet.">
        <title>Chromosome-Scale Assembly of the Dendrobium nobile Genome Provides Insights Into the Molecular Mechanism of the Biosynthesis of the Medicinal Active Ingredient of Dendrobium.</title>
        <authorList>
            <person name="Xu Q."/>
            <person name="Niu S.-C."/>
            <person name="Li K.-L."/>
            <person name="Zheng P.-J."/>
            <person name="Zhang X.-J."/>
            <person name="Jia Y."/>
            <person name="Liu Y."/>
            <person name="Niu Y.-X."/>
            <person name="Yu L.-H."/>
            <person name="Chen D.-F."/>
            <person name="Zhang G.-Q."/>
        </authorList>
    </citation>
    <scope>NUCLEOTIDE SEQUENCE</scope>
    <source>
        <tissue evidence="1">Leaf</tissue>
    </source>
</reference>
<organism evidence="1 2">
    <name type="scientific">Dendrobium nobile</name>
    <name type="common">Orchid</name>
    <dbReference type="NCBI Taxonomy" id="94219"/>
    <lineage>
        <taxon>Eukaryota</taxon>
        <taxon>Viridiplantae</taxon>
        <taxon>Streptophyta</taxon>
        <taxon>Embryophyta</taxon>
        <taxon>Tracheophyta</taxon>
        <taxon>Spermatophyta</taxon>
        <taxon>Magnoliopsida</taxon>
        <taxon>Liliopsida</taxon>
        <taxon>Asparagales</taxon>
        <taxon>Orchidaceae</taxon>
        <taxon>Epidendroideae</taxon>
        <taxon>Malaxideae</taxon>
        <taxon>Dendrobiinae</taxon>
        <taxon>Dendrobium</taxon>
    </lineage>
</organism>
<evidence type="ECO:0000313" key="1">
    <source>
        <dbReference type="EMBL" id="KAI0505057.1"/>
    </source>
</evidence>
<sequence length="57" mass="6452">MNIESQLQSPSIQKKNESLVSSIFYKRMKGIKAQILVDANKYAGIRTNIKGPITERN</sequence>
<proteinExistence type="predicted"/>
<protein>
    <submittedName>
        <fullName evidence="1">Uncharacterized protein</fullName>
    </submittedName>
</protein>
<dbReference type="AlphaFoldDB" id="A0A8T3B643"/>
<name>A0A8T3B643_DENNO</name>
<dbReference type="Proteomes" id="UP000829196">
    <property type="component" value="Unassembled WGS sequence"/>
</dbReference>
<accession>A0A8T3B643</accession>
<keyword evidence="2" id="KW-1185">Reference proteome</keyword>
<gene>
    <name evidence="1" type="ORF">KFK09_016014</name>
</gene>
<evidence type="ECO:0000313" key="2">
    <source>
        <dbReference type="Proteomes" id="UP000829196"/>
    </source>
</evidence>
<dbReference type="EMBL" id="JAGYWB010000011">
    <property type="protein sequence ID" value="KAI0505057.1"/>
    <property type="molecule type" value="Genomic_DNA"/>
</dbReference>
<comment type="caution">
    <text evidence="1">The sequence shown here is derived from an EMBL/GenBank/DDBJ whole genome shotgun (WGS) entry which is preliminary data.</text>
</comment>